<dbReference type="GO" id="GO:0015074">
    <property type="term" value="P:DNA integration"/>
    <property type="evidence" value="ECO:0007669"/>
    <property type="project" value="UniProtKB-KW"/>
</dbReference>
<dbReference type="PANTHER" id="PTHR30349:SF41">
    <property type="entry name" value="INTEGRASE_RECOMBINASE PROTEIN MJ0367-RELATED"/>
    <property type="match status" value="1"/>
</dbReference>
<gene>
    <name evidence="6" type="ORF">DES39_0298</name>
</gene>
<dbReference type="InterPro" id="IPR002104">
    <property type="entry name" value="Integrase_catalytic"/>
</dbReference>
<evidence type="ECO:0000256" key="4">
    <source>
        <dbReference type="ARBA" id="ARBA00023172"/>
    </source>
</evidence>
<dbReference type="SUPFAM" id="SSF56349">
    <property type="entry name" value="DNA breaking-rejoining enzymes"/>
    <property type="match status" value="1"/>
</dbReference>
<keyword evidence="2" id="KW-0229">DNA integration</keyword>
<comment type="caution">
    <text evidence="6">The sequence shown here is derived from an EMBL/GenBank/DDBJ whole genome shotgun (WGS) entry which is preliminary data.</text>
</comment>
<dbReference type="OrthoDB" id="9784724at2"/>
<dbReference type="EMBL" id="RBWY01000001">
    <property type="protein sequence ID" value="RKS87085.1"/>
    <property type="molecule type" value="Genomic_DNA"/>
</dbReference>
<dbReference type="InterPro" id="IPR013762">
    <property type="entry name" value="Integrase-like_cat_sf"/>
</dbReference>
<dbReference type="Gene3D" id="1.10.150.130">
    <property type="match status" value="1"/>
</dbReference>
<dbReference type="GO" id="GO:0006310">
    <property type="term" value="P:DNA recombination"/>
    <property type="evidence" value="ECO:0007669"/>
    <property type="project" value="UniProtKB-KW"/>
</dbReference>
<proteinExistence type="inferred from homology"/>
<name>A0A495RI30_9GAMM</name>
<dbReference type="CDD" id="cd01184">
    <property type="entry name" value="INT_C_like_1"/>
    <property type="match status" value="1"/>
</dbReference>
<dbReference type="GO" id="GO:0003677">
    <property type="term" value="F:DNA binding"/>
    <property type="evidence" value="ECO:0007669"/>
    <property type="project" value="UniProtKB-KW"/>
</dbReference>
<dbReference type="AlphaFoldDB" id="A0A495RI30"/>
<evidence type="ECO:0000256" key="1">
    <source>
        <dbReference type="ARBA" id="ARBA00008857"/>
    </source>
</evidence>
<comment type="similarity">
    <text evidence="1">Belongs to the 'phage' integrase family.</text>
</comment>
<protein>
    <submittedName>
        <fullName evidence="6">Site-specific recombinase XerD</fullName>
    </submittedName>
</protein>
<organism evidence="6 7">
    <name type="scientific">Orbus hercynius</name>
    <dbReference type="NCBI Taxonomy" id="593135"/>
    <lineage>
        <taxon>Bacteria</taxon>
        <taxon>Pseudomonadati</taxon>
        <taxon>Pseudomonadota</taxon>
        <taxon>Gammaproteobacteria</taxon>
        <taxon>Orbales</taxon>
        <taxon>Orbaceae</taxon>
        <taxon>Orbus</taxon>
    </lineage>
</organism>
<dbReference type="Proteomes" id="UP000278542">
    <property type="component" value="Unassembled WGS sequence"/>
</dbReference>
<keyword evidence="4" id="KW-0233">DNA recombination</keyword>
<dbReference type="InterPro" id="IPR050090">
    <property type="entry name" value="Tyrosine_recombinase_XerCD"/>
</dbReference>
<keyword evidence="3" id="KW-0238">DNA-binding</keyword>
<dbReference type="RefSeq" id="WP_121144004.1">
    <property type="nucleotide sequence ID" value="NZ_RBWY01000001.1"/>
</dbReference>
<dbReference type="InterPro" id="IPR010998">
    <property type="entry name" value="Integrase_recombinase_N"/>
</dbReference>
<dbReference type="Pfam" id="PF00589">
    <property type="entry name" value="Phage_integrase"/>
    <property type="match status" value="1"/>
</dbReference>
<evidence type="ECO:0000313" key="7">
    <source>
        <dbReference type="Proteomes" id="UP000278542"/>
    </source>
</evidence>
<sequence>MNQLTSQQLLNYSISLYLRKPVYYIRLKYQDSIYSLSLRTKHKKTALSKLQMVKQELELQQLISEFNSYQELQRYFKSTVELDNQIKPVCFITQASPTDLFSPSQAITSISELCNNYIQEKGSNWKYATQLSSQANKALLIEIFDYLKLNDVGSITRKDMLEVREVIKRLPVNRKQVFKDQSLAEVLSQSYDKTLSIRTINGHLIFLSSVFNWAEKNDLIKKNLATDLLLKDSQKEADKRNAFSLKQIELILSSCKIHYARNGLAWQYYIPLISAITGARLNEICQLQVKDVIKTDNNIIYLDINAHGVEGKSLKNQYSARTIPLVNHAFGFDCNEFMDYVSSRGHQDNLLFDVTWTDKGRYSDKVSKWFNRTLLKHTLNNVNGLSFHSFRHSLATVLKNSGTPLSTAQQILGHSSNSLAYDTYGKAIHIETLHHSLEMALVKSLKRIDL</sequence>
<keyword evidence="7" id="KW-1185">Reference proteome</keyword>
<feature type="domain" description="Tyr recombinase" evidence="5">
    <location>
        <begin position="238"/>
        <end position="441"/>
    </location>
</feature>
<evidence type="ECO:0000256" key="3">
    <source>
        <dbReference type="ARBA" id="ARBA00023125"/>
    </source>
</evidence>
<accession>A0A495RI30</accession>
<evidence type="ECO:0000256" key="2">
    <source>
        <dbReference type="ARBA" id="ARBA00022908"/>
    </source>
</evidence>
<dbReference type="PANTHER" id="PTHR30349">
    <property type="entry name" value="PHAGE INTEGRASE-RELATED"/>
    <property type="match status" value="1"/>
</dbReference>
<evidence type="ECO:0000259" key="5">
    <source>
        <dbReference type="PROSITE" id="PS51898"/>
    </source>
</evidence>
<dbReference type="PROSITE" id="PS51898">
    <property type="entry name" value="TYR_RECOMBINASE"/>
    <property type="match status" value="1"/>
</dbReference>
<reference evidence="6 7" key="1">
    <citation type="submission" date="2018-10" db="EMBL/GenBank/DDBJ databases">
        <title>Genomic Encyclopedia of Type Strains, Phase IV (KMG-IV): sequencing the most valuable type-strain genomes for metagenomic binning, comparative biology and taxonomic classification.</title>
        <authorList>
            <person name="Goeker M."/>
        </authorList>
    </citation>
    <scope>NUCLEOTIDE SEQUENCE [LARGE SCALE GENOMIC DNA]</scope>
    <source>
        <strain evidence="6 7">DSM 22228</strain>
    </source>
</reference>
<dbReference type="Gene3D" id="1.10.443.10">
    <property type="entry name" value="Intergrase catalytic core"/>
    <property type="match status" value="1"/>
</dbReference>
<dbReference type="InterPro" id="IPR011010">
    <property type="entry name" value="DNA_brk_join_enz"/>
</dbReference>
<evidence type="ECO:0000313" key="6">
    <source>
        <dbReference type="EMBL" id="RKS87085.1"/>
    </source>
</evidence>